<comment type="similarity">
    <text evidence="2 6">Belongs to the GerABKA family.</text>
</comment>
<dbReference type="KEGG" id="btw:BF38_4297"/>
<reference evidence="9 11" key="2">
    <citation type="submission" date="2020-05" db="EMBL/GenBank/DDBJ databases">
        <title>FDA dAtabase for Regulatory Grade micrObial Sequences (FDA-ARGOS): Supporting development and validation of Infectious Disease Dx tests.</title>
        <authorList>
            <person name="Nelson B."/>
            <person name="Plummer A."/>
            <person name="Tallon L."/>
            <person name="Sadzewicz L."/>
            <person name="Zhao X."/>
            <person name="Vavikolanu K."/>
            <person name="Mehta A."/>
            <person name="Aluvathingal J."/>
            <person name="Nadendla S."/>
            <person name="Myers T."/>
            <person name="Yan Y."/>
            <person name="Sichtig H."/>
        </authorList>
    </citation>
    <scope>NUCLEOTIDE SEQUENCE [LARGE SCALE GENOMIC DNA]</scope>
    <source>
        <strain evidence="9 11">FDAARGOS_795</strain>
    </source>
</reference>
<dbReference type="InterPro" id="IPR050768">
    <property type="entry name" value="UPF0353/GerABKA_families"/>
</dbReference>
<sequence>MKPHEKVPVHSIKSLQELMQLLKKSKDFITLEIASNNSSIVISYFRTLIDVNIFHEEVLTYIKEKNFDSLQDIQSVLPFENSKITNQMEDIQDSILNGYILIQFDTDTLNCLLVNVSKKEKRDITKAEIEYNIVGPQIAFVEDLDVNLNLVRRKLPTPYLQMKELKVGALSNTTVAIVFIEGIVNDQNLQEIIKRVSQIKTDHVLDSTYLIQLIADNPNSIFPQFLNTERPDRVAAVLAEGKIALFVDGSPYAITLPTTLIDFFSTTEDYTMPWIMASFFRLLRIFAFIFSVLTTPLYVAILTYHYELIPKELLETLIISRSKVPFPPVIEALFLEITIELLREAGTRLPTKVGLTVGIVGGIVIGQASVEASLTSNVLIIIVALSALSSFTAPIYRIGNTIRVIRFPFIIAAHLLGLLGIVLTSSLLLARLLRTESLRRPYLFPFYPTRPTDWKDSIIRMPISAMFRRPIFSRSKQRFRFNPEEVEKNKIKSRNDFDD</sequence>
<dbReference type="PANTHER" id="PTHR22550:SF5">
    <property type="entry name" value="LEUCINE ZIPPER PROTEIN 4"/>
    <property type="match status" value="1"/>
</dbReference>
<dbReference type="RefSeq" id="WP_000802302.1">
    <property type="nucleotide sequence ID" value="NZ_CP009335.1"/>
</dbReference>
<dbReference type="Proteomes" id="UP000031876">
    <property type="component" value="Chromosome"/>
</dbReference>
<dbReference type="AlphaFoldDB" id="A0A0B6BLJ4"/>
<dbReference type="EMBL" id="CP009335">
    <property type="protein sequence ID" value="AJG75825.1"/>
    <property type="molecule type" value="Genomic_DNA"/>
</dbReference>
<evidence type="ECO:0000313" key="10">
    <source>
        <dbReference type="Proteomes" id="UP000031876"/>
    </source>
</evidence>
<evidence type="ECO:0000256" key="3">
    <source>
        <dbReference type="ARBA" id="ARBA00022692"/>
    </source>
</evidence>
<dbReference type="Pfam" id="PF03323">
    <property type="entry name" value="GerA"/>
    <property type="match status" value="1"/>
</dbReference>
<keyword evidence="5 6" id="KW-0472">Membrane</keyword>
<reference evidence="8 10" key="1">
    <citation type="journal article" date="2015" name="Genome Announc.">
        <title>Complete genome sequences for 35 biothreat assay-relevant bacillus species.</title>
        <authorList>
            <person name="Johnson S.L."/>
            <person name="Daligault H.E."/>
            <person name="Davenport K.W."/>
            <person name="Jaissle J."/>
            <person name="Frey K.G."/>
            <person name="Ladner J.T."/>
            <person name="Broomall S.M."/>
            <person name="Bishop-Lilly K.A."/>
            <person name="Bruce D.C."/>
            <person name="Gibbons H.S."/>
            <person name="Coyne S.R."/>
            <person name="Lo C.C."/>
            <person name="Meincke L."/>
            <person name="Munk A.C."/>
            <person name="Koroleva G.I."/>
            <person name="Rosenzweig C.N."/>
            <person name="Palacios G.F."/>
            <person name="Redden C.L."/>
            <person name="Minogue T.D."/>
            <person name="Chain P.S."/>
        </authorList>
    </citation>
    <scope>NUCLEOTIDE SEQUENCE [LARGE SCALE GENOMIC DNA]</scope>
    <source>
        <strain evidence="8 10">HD1011</strain>
    </source>
</reference>
<evidence type="ECO:0000256" key="4">
    <source>
        <dbReference type="ARBA" id="ARBA00022989"/>
    </source>
</evidence>
<keyword evidence="3 7" id="KW-0812">Transmembrane</keyword>
<dbReference type="Proteomes" id="UP000501107">
    <property type="component" value="Chromosome"/>
</dbReference>
<dbReference type="GO" id="GO:0005886">
    <property type="term" value="C:plasma membrane"/>
    <property type="evidence" value="ECO:0007669"/>
    <property type="project" value="UniProtKB-SubCell"/>
</dbReference>
<comment type="subcellular location">
    <subcellularLocation>
        <location evidence="6">Cell membrane</location>
    </subcellularLocation>
    <subcellularLocation>
        <location evidence="1">Membrane</location>
        <topology evidence="1">Multi-pass membrane protein</topology>
    </subcellularLocation>
</comment>
<dbReference type="EMBL" id="CP053980">
    <property type="protein sequence ID" value="QKH27863.1"/>
    <property type="molecule type" value="Genomic_DNA"/>
</dbReference>
<evidence type="ECO:0000313" key="8">
    <source>
        <dbReference type="EMBL" id="AJG75825.1"/>
    </source>
</evidence>
<gene>
    <name evidence="8" type="ORF">BF38_4297</name>
    <name evidence="9" type="ORF">FOC89_29220</name>
</gene>
<evidence type="ECO:0000313" key="9">
    <source>
        <dbReference type="EMBL" id="QKH27863.1"/>
    </source>
</evidence>
<proteinExistence type="inferred from homology"/>
<organism evidence="9 11">
    <name type="scientific">Bacillus thuringiensis</name>
    <dbReference type="NCBI Taxonomy" id="1428"/>
    <lineage>
        <taxon>Bacteria</taxon>
        <taxon>Bacillati</taxon>
        <taxon>Bacillota</taxon>
        <taxon>Bacilli</taxon>
        <taxon>Bacillales</taxon>
        <taxon>Bacillaceae</taxon>
        <taxon>Bacillus</taxon>
        <taxon>Bacillus cereus group</taxon>
    </lineage>
</organism>
<evidence type="ECO:0000256" key="6">
    <source>
        <dbReference type="PIRNR" id="PIRNR005690"/>
    </source>
</evidence>
<dbReference type="GO" id="GO:0009847">
    <property type="term" value="P:spore germination"/>
    <property type="evidence" value="ECO:0007669"/>
    <property type="project" value="UniProtKB-UniRule"/>
</dbReference>
<evidence type="ECO:0000256" key="2">
    <source>
        <dbReference type="ARBA" id="ARBA00005278"/>
    </source>
</evidence>
<evidence type="ECO:0000313" key="11">
    <source>
        <dbReference type="Proteomes" id="UP000501107"/>
    </source>
</evidence>
<dbReference type="PANTHER" id="PTHR22550">
    <property type="entry name" value="SPORE GERMINATION PROTEIN"/>
    <property type="match status" value="1"/>
</dbReference>
<feature type="transmembrane region" description="Helical" evidence="7">
    <location>
        <begin position="378"/>
        <end position="399"/>
    </location>
</feature>
<dbReference type="PIRSF" id="PIRSF005690">
    <property type="entry name" value="GerBA"/>
    <property type="match status" value="1"/>
</dbReference>
<feature type="transmembrane region" description="Helical" evidence="7">
    <location>
        <begin position="405"/>
        <end position="430"/>
    </location>
</feature>
<dbReference type="InterPro" id="IPR004995">
    <property type="entry name" value="Spore_Ger"/>
</dbReference>
<evidence type="ECO:0000256" key="5">
    <source>
        <dbReference type="ARBA" id="ARBA00023136"/>
    </source>
</evidence>
<accession>A0A0B6BLJ4</accession>
<evidence type="ECO:0000256" key="7">
    <source>
        <dbReference type="SAM" id="Phobius"/>
    </source>
</evidence>
<evidence type="ECO:0000256" key="1">
    <source>
        <dbReference type="ARBA" id="ARBA00004141"/>
    </source>
</evidence>
<feature type="transmembrane region" description="Helical" evidence="7">
    <location>
        <begin position="282"/>
        <end position="306"/>
    </location>
</feature>
<protein>
    <submittedName>
        <fullName evidence="8">GerA spore germination family protein</fullName>
    </submittedName>
    <submittedName>
        <fullName evidence="9">Spore germination protein</fullName>
    </submittedName>
</protein>
<name>A0A0B6BLJ4_BACTU</name>
<keyword evidence="4 7" id="KW-1133">Transmembrane helix</keyword>